<dbReference type="AlphaFoldDB" id="A0A1I0FV89"/>
<feature type="signal peptide" evidence="1">
    <location>
        <begin position="1"/>
        <end position="28"/>
    </location>
</feature>
<protein>
    <recommendedName>
        <fullName evidence="2">DUF6351 domain-containing protein</fullName>
    </recommendedName>
</protein>
<dbReference type="RefSeq" id="WP_218155731.1">
    <property type="nucleotide sequence ID" value="NZ_FOHX01000003.1"/>
</dbReference>
<gene>
    <name evidence="3" type="ORF">SAMN05421811_103629</name>
</gene>
<evidence type="ECO:0000259" key="2">
    <source>
        <dbReference type="Pfam" id="PF19878"/>
    </source>
</evidence>
<reference evidence="3 4" key="1">
    <citation type="submission" date="2016-10" db="EMBL/GenBank/DDBJ databases">
        <authorList>
            <person name="de Groot N.N."/>
        </authorList>
    </citation>
    <scope>NUCLEOTIDE SEQUENCE [LARGE SCALE GENOMIC DNA]</scope>
    <source>
        <strain evidence="3 4">CGMCC 4.5598</strain>
    </source>
</reference>
<dbReference type="Proteomes" id="UP000199361">
    <property type="component" value="Unassembled WGS sequence"/>
</dbReference>
<dbReference type="Pfam" id="PF19878">
    <property type="entry name" value="DUF6351"/>
    <property type="match status" value="1"/>
</dbReference>
<accession>A0A1I0FV89</accession>
<keyword evidence="4" id="KW-1185">Reference proteome</keyword>
<evidence type="ECO:0000313" key="3">
    <source>
        <dbReference type="EMBL" id="SET62230.1"/>
    </source>
</evidence>
<evidence type="ECO:0000256" key="1">
    <source>
        <dbReference type="SAM" id="SignalP"/>
    </source>
</evidence>
<feature type="chain" id="PRO_5011446429" description="DUF6351 domain-containing protein" evidence="1">
    <location>
        <begin position="29"/>
        <end position="719"/>
    </location>
</feature>
<dbReference type="EMBL" id="FOHX01000003">
    <property type="protein sequence ID" value="SET62230.1"/>
    <property type="molecule type" value="Genomic_DNA"/>
</dbReference>
<proteinExistence type="predicted"/>
<feature type="domain" description="DUF6351" evidence="2">
    <location>
        <begin position="39"/>
        <end position="709"/>
    </location>
</feature>
<dbReference type="InterPro" id="IPR029058">
    <property type="entry name" value="AB_hydrolase_fold"/>
</dbReference>
<name>A0A1I0FV89_9ACTN</name>
<dbReference type="SUPFAM" id="SSF53474">
    <property type="entry name" value="alpha/beta-Hydrolases"/>
    <property type="match status" value="1"/>
</dbReference>
<dbReference type="InterPro" id="IPR045556">
    <property type="entry name" value="DUF6351"/>
</dbReference>
<organism evidence="3 4">
    <name type="scientific">Nonomuraea wenchangensis</name>
    <dbReference type="NCBI Taxonomy" id="568860"/>
    <lineage>
        <taxon>Bacteria</taxon>
        <taxon>Bacillati</taxon>
        <taxon>Actinomycetota</taxon>
        <taxon>Actinomycetes</taxon>
        <taxon>Streptosporangiales</taxon>
        <taxon>Streptosporangiaceae</taxon>
        <taxon>Nonomuraea</taxon>
    </lineage>
</organism>
<sequence>MPLPLMRPAVVVAVSAALLLAGAPAGHAQEPAGPLRLVSLSGPADTVSGDDVLIQVDAKGRFPLDAVKVTHDGTDVTHLFDPDPDPRQRRLTGLVSRLRPGANTLTASLSSGRGGTARLTVVNHPITGPVISGPHEQPYICATQRFKLVDGTTLGAPLDADCSIATRVDYAYRSTSGTVKALPDPAVRPADLAQTTTSDGVTVPFLIRIETGTINRGIYQISMLHDPAQPEPARADRSDGWNGRLIYTFGGGCRSGWYVQGANTGGVTNPEMLGRGYAVASSSLNVMGNNCNDLLAAETMMMVKEHFNERYGPPRFTIGWGTSGGSYQSHQIADNYPGLLDGIIVGQSFPDVASATNITLMDARLLDTYFKQSPDAFTPEQQREIAGFRVAASVPNLSGGAIRLDPDGEFASYVPAALRYNATTNPGGARGDVYDHTVNVYGRDPATGFALRPLDNVGVQYGLAALNKAVISKQQFLDLNAGVGGLDIDADHVAERTVADLPATRAAYETGRILSGGGGLGSTPVIDYRAYSDDAPGGDIHMMVHGFSTRARLVAENGDARNHVILVEDNRFGGFSLDSPVLRDALTGMDAWLSAITADTSGRGPRDKVLRHRPADLTDACWTPGTPSRKITQVLTADNQGECGALFPAFTTPRLAAGAPLADNVVKCRLKPVDSADYAVTFTPAELDRLRGIFPDGVCDWSAPGVEQRPLKKTWLALD</sequence>
<evidence type="ECO:0000313" key="4">
    <source>
        <dbReference type="Proteomes" id="UP000199361"/>
    </source>
</evidence>
<keyword evidence="1" id="KW-0732">Signal</keyword>
<dbReference type="STRING" id="568860.SAMN05421811_103629"/>